<name>A0A2P2N1U5_RHIMU</name>
<accession>A0A2P2N1U5</accession>
<reference evidence="1" key="1">
    <citation type="submission" date="2018-02" db="EMBL/GenBank/DDBJ databases">
        <title>Rhizophora mucronata_Transcriptome.</title>
        <authorList>
            <person name="Meera S.P."/>
            <person name="Sreeshan A."/>
            <person name="Augustine A."/>
        </authorList>
    </citation>
    <scope>NUCLEOTIDE SEQUENCE</scope>
    <source>
        <tissue evidence="1">Leaf</tissue>
    </source>
</reference>
<evidence type="ECO:0000313" key="1">
    <source>
        <dbReference type="EMBL" id="MBX36411.1"/>
    </source>
</evidence>
<dbReference type="EMBL" id="GGEC01055927">
    <property type="protein sequence ID" value="MBX36411.1"/>
    <property type="molecule type" value="Transcribed_RNA"/>
</dbReference>
<organism evidence="1">
    <name type="scientific">Rhizophora mucronata</name>
    <name type="common">Asiatic mangrove</name>
    <dbReference type="NCBI Taxonomy" id="61149"/>
    <lineage>
        <taxon>Eukaryota</taxon>
        <taxon>Viridiplantae</taxon>
        <taxon>Streptophyta</taxon>
        <taxon>Embryophyta</taxon>
        <taxon>Tracheophyta</taxon>
        <taxon>Spermatophyta</taxon>
        <taxon>Magnoliopsida</taxon>
        <taxon>eudicotyledons</taxon>
        <taxon>Gunneridae</taxon>
        <taxon>Pentapetalae</taxon>
        <taxon>rosids</taxon>
        <taxon>fabids</taxon>
        <taxon>Malpighiales</taxon>
        <taxon>Rhizophoraceae</taxon>
        <taxon>Rhizophora</taxon>
    </lineage>
</organism>
<protein>
    <submittedName>
        <fullName evidence="1">Uncharacterized protein</fullName>
    </submittedName>
</protein>
<proteinExistence type="predicted"/>
<dbReference type="AlphaFoldDB" id="A0A2P2N1U5"/>
<sequence length="29" mass="3399">METEKKTRLYKIVDPGNETNQAIQAEFFP</sequence>